<dbReference type="GO" id="GO:0003723">
    <property type="term" value="F:RNA binding"/>
    <property type="evidence" value="ECO:0007669"/>
    <property type="project" value="InterPro"/>
</dbReference>
<dbReference type="AlphaFoldDB" id="A0A645GLK2"/>
<dbReference type="PANTHER" id="PTHR35800:SF1">
    <property type="entry name" value="RNA-BINDING PROTEIN KHPB"/>
    <property type="match status" value="1"/>
</dbReference>
<feature type="domain" description="R3H" evidence="1">
    <location>
        <begin position="1"/>
        <end position="54"/>
    </location>
</feature>
<organism evidence="2">
    <name type="scientific">bioreactor metagenome</name>
    <dbReference type="NCBI Taxonomy" id="1076179"/>
    <lineage>
        <taxon>unclassified sequences</taxon>
        <taxon>metagenomes</taxon>
        <taxon>ecological metagenomes</taxon>
    </lineage>
</organism>
<protein>
    <recommendedName>
        <fullName evidence="1">R3H domain-containing protein</fullName>
    </recommendedName>
</protein>
<dbReference type="PROSITE" id="PS51061">
    <property type="entry name" value="R3H"/>
    <property type="match status" value="1"/>
</dbReference>
<dbReference type="InterPro" id="IPR034079">
    <property type="entry name" value="R3H_KhpB"/>
</dbReference>
<dbReference type="SUPFAM" id="SSF82708">
    <property type="entry name" value="R3H domain"/>
    <property type="match status" value="1"/>
</dbReference>
<dbReference type="Pfam" id="PF01424">
    <property type="entry name" value="R3H"/>
    <property type="match status" value="1"/>
</dbReference>
<proteinExistence type="predicted"/>
<evidence type="ECO:0000313" key="2">
    <source>
        <dbReference type="EMBL" id="MPN27757.1"/>
    </source>
</evidence>
<accession>A0A645GLK2</accession>
<dbReference type="EMBL" id="VSSQ01077758">
    <property type="protein sequence ID" value="MPN27757.1"/>
    <property type="molecule type" value="Genomic_DNA"/>
</dbReference>
<reference evidence="2" key="1">
    <citation type="submission" date="2019-08" db="EMBL/GenBank/DDBJ databases">
        <authorList>
            <person name="Kucharzyk K."/>
            <person name="Murdoch R.W."/>
            <person name="Higgins S."/>
            <person name="Loffler F."/>
        </authorList>
    </citation>
    <scope>NUCLEOTIDE SEQUENCE</scope>
</reference>
<dbReference type="InterPro" id="IPR036867">
    <property type="entry name" value="R3H_dom_sf"/>
</dbReference>
<name>A0A645GLK2_9ZZZZ</name>
<dbReference type="PANTHER" id="PTHR35800">
    <property type="entry name" value="PROTEIN JAG"/>
    <property type="match status" value="1"/>
</dbReference>
<sequence length="54" mass="6137">MADQAVQTGKKQVLEPMPANERRVIHLELRDNAYVTTESTGDEPFRKVTIVPKK</sequence>
<dbReference type="Gene3D" id="3.30.1370.50">
    <property type="entry name" value="R3H-like domain"/>
    <property type="match status" value="1"/>
</dbReference>
<evidence type="ECO:0000259" key="1">
    <source>
        <dbReference type="PROSITE" id="PS51061"/>
    </source>
</evidence>
<dbReference type="InterPro" id="IPR001374">
    <property type="entry name" value="R3H_dom"/>
</dbReference>
<gene>
    <name evidence="2" type="ORF">SDC9_175191</name>
</gene>
<dbReference type="CDD" id="cd02644">
    <property type="entry name" value="R3H_jag"/>
    <property type="match status" value="1"/>
</dbReference>
<dbReference type="InterPro" id="IPR039247">
    <property type="entry name" value="KhpB"/>
</dbReference>
<comment type="caution">
    <text evidence="2">The sequence shown here is derived from an EMBL/GenBank/DDBJ whole genome shotgun (WGS) entry which is preliminary data.</text>
</comment>